<dbReference type="GO" id="GO:0006508">
    <property type="term" value="P:proteolysis"/>
    <property type="evidence" value="ECO:0007669"/>
    <property type="project" value="UniProtKB-KW"/>
</dbReference>
<dbReference type="Pfam" id="PF01471">
    <property type="entry name" value="PG_binding_1"/>
    <property type="match status" value="1"/>
</dbReference>
<keyword evidence="2 5" id="KW-0645">Protease</keyword>
<keyword evidence="3 5" id="KW-0378">Hydrolase</keyword>
<dbReference type="Pfam" id="PF17820">
    <property type="entry name" value="PDZ_6"/>
    <property type="match status" value="1"/>
</dbReference>
<dbReference type="NCBIfam" id="TIGR00225">
    <property type="entry name" value="prc"/>
    <property type="match status" value="1"/>
</dbReference>
<comment type="similarity">
    <text evidence="1 5">Belongs to the peptidase S41A family.</text>
</comment>
<keyword evidence="6" id="KW-1133">Transmembrane helix</keyword>
<dbReference type="InterPro" id="IPR041489">
    <property type="entry name" value="PDZ_6"/>
</dbReference>
<dbReference type="EMBL" id="JPVT01000140">
    <property type="protein sequence ID" value="KFN90647.1"/>
    <property type="molecule type" value="Genomic_DNA"/>
</dbReference>
<feature type="domain" description="PDZ" evidence="7">
    <location>
        <begin position="105"/>
        <end position="177"/>
    </location>
</feature>
<name>A0A091C3H7_9ENTE</name>
<comment type="caution">
    <text evidence="9">The sequence shown here is derived from an EMBL/GenBank/DDBJ whole genome shotgun (WGS) entry which is preliminary data.</text>
</comment>
<reference evidence="9 10" key="1">
    <citation type="submission" date="2014-08" db="EMBL/GenBank/DDBJ databases">
        <title>Genome sequence of Tetragenococcus muriaticus.</title>
        <authorList>
            <person name="Chuea-nongthon C."/>
            <person name="Rodtong S."/>
            <person name="Yongsawatdigul J."/>
            <person name="Steele J.L."/>
            <person name="Liu X.-y."/>
            <person name="Speers J."/>
            <person name="Glasner J.D."/>
            <person name="Neeno-Eckwall E.C."/>
        </authorList>
    </citation>
    <scope>NUCLEOTIDE SEQUENCE [LARGE SCALE GENOMIC DNA]</scope>
    <source>
        <strain evidence="9 10">3MR10-3</strain>
    </source>
</reference>
<dbReference type="InterPro" id="IPR004447">
    <property type="entry name" value="Peptidase_S41A"/>
</dbReference>
<evidence type="ECO:0000256" key="4">
    <source>
        <dbReference type="ARBA" id="ARBA00022825"/>
    </source>
</evidence>
<keyword evidence="6" id="KW-0472">Membrane</keyword>
<dbReference type="FunFam" id="2.30.42.10:FF:000063">
    <property type="entry name" value="Peptidase, S41 family"/>
    <property type="match status" value="1"/>
</dbReference>
<dbReference type="SUPFAM" id="SSF50156">
    <property type="entry name" value="PDZ domain-like"/>
    <property type="match status" value="1"/>
</dbReference>
<dbReference type="InterPro" id="IPR036034">
    <property type="entry name" value="PDZ_sf"/>
</dbReference>
<organism evidence="9 10">
    <name type="scientific">Tetragenococcus muriaticus 3MR10-3</name>
    <dbReference type="NCBI Taxonomy" id="1302648"/>
    <lineage>
        <taxon>Bacteria</taxon>
        <taxon>Bacillati</taxon>
        <taxon>Bacillota</taxon>
        <taxon>Bacilli</taxon>
        <taxon>Lactobacillales</taxon>
        <taxon>Enterococcaceae</taxon>
        <taxon>Tetragenococcus</taxon>
    </lineage>
</organism>
<dbReference type="Pfam" id="PF03572">
    <property type="entry name" value="Peptidase_S41"/>
    <property type="match status" value="1"/>
</dbReference>
<dbReference type="GO" id="GO:0030288">
    <property type="term" value="C:outer membrane-bounded periplasmic space"/>
    <property type="evidence" value="ECO:0007669"/>
    <property type="project" value="TreeGrafter"/>
</dbReference>
<dbReference type="CDD" id="cd06782">
    <property type="entry name" value="cpPDZ_CPP-like"/>
    <property type="match status" value="1"/>
</dbReference>
<dbReference type="AlphaFoldDB" id="A0A091C3H7"/>
<keyword evidence="10" id="KW-1185">Reference proteome</keyword>
<dbReference type="Gene3D" id="1.10.101.10">
    <property type="entry name" value="PGBD-like superfamily/PGBD"/>
    <property type="match status" value="1"/>
</dbReference>
<dbReference type="InterPro" id="IPR036365">
    <property type="entry name" value="PGBD-like_sf"/>
</dbReference>
<proteinExistence type="inferred from homology"/>
<dbReference type="PANTHER" id="PTHR32060:SF30">
    <property type="entry name" value="CARBOXY-TERMINAL PROCESSING PROTEASE CTPA"/>
    <property type="match status" value="1"/>
</dbReference>
<dbReference type="RefSeq" id="WP_038023429.1">
    <property type="nucleotide sequence ID" value="NZ_JPVT01000140.1"/>
</dbReference>
<dbReference type="InterPro" id="IPR036366">
    <property type="entry name" value="PGBDSf"/>
</dbReference>
<protein>
    <submittedName>
        <fullName evidence="9">Carboxyl-terminal protease</fullName>
        <ecNumber evidence="9">3.4.21.102</ecNumber>
    </submittedName>
</protein>
<evidence type="ECO:0000313" key="9">
    <source>
        <dbReference type="EMBL" id="KFN90647.1"/>
    </source>
</evidence>
<evidence type="ECO:0000259" key="8">
    <source>
        <dbReference type="SMART" id="SM00245"/>
    </source>
</evidence>
<gene>
    <name evidence="9" type="ORF">TMU3MR103_1396</name>
</gene>
<sequence>MKNKKISFTKYVISLVVVALITGGLVYWITTSGTFQAYSLSGNDLYKVQALYNNIQENYYEDVDDNELVEGALEGMTDALDDPYTSYLGEQDAEELNNSLSSDFEGIGATLTIIDDLPEVSEAPVKDSPAEKAGLQAEDKILKVDGKETEGEDLDTVVQTIRGEKGSTVTLEVEREEDHFEVEIKRDTIPLESLDYNLDEDHQDIGNIEIASFNENTAQELRDAIKNLRNEGAESFVIDMRQNPGGYLDQVEEMTSMFLEDGQTIVQFGRDDEITNESEASERLDGGFKVKEPTVVLVDQQSASASEIFAAALKESANIPIVGTNTFGKGTVQSVSDFSDNSEVRMTIQKWLTPNGEWINEEGVDPTIEAELPDYAYLPPLSTEEELKKGDESDDTENLNAFLQALDYPTEGEEFNEETEQAVQDFQEKNDLEPTGSVNQETSSVIEQEVVQKIQESDPMYNKAIEELTK</sequence>
<evidence type="ECO:0000256" key="5">
    <source>
        <dbReference type="RuleBase" id="RU004404"/>
    </source>
</evidence>
<dbReference type="Proteomes" id="UP000029381">
    <property type="component" value="Unassembled WGS sequence"/>
</dbReference>
<dbReference type="InterPro" id="IPR029045">
    <property type="entry name" value="ClpP/crotonase-like_dom_sf"/>
</dbReference>
<evidence type="ECO:0000256" key="3">
    <source>
        <dbReference type="ARBA" id="ARBA00022801"/>
    </source>
</evidence>
<dbReference type="SMART" id="SM00245">
    <property type="entry name" value="TSPc"/>
    <property type="match status" value="1"/>
</dbReference>
<dbReference type="InterPro" id="IPR055210">
    <property type="entry name" value="CtpA/B_N"/>
</dbReference>
<dbReference type="Pfam" id="PF22694">
    <property type="entry name" value="CtpB_N-like"/>
    <property type="match status" value="1"/>
</dbReference>
<evidence type="ECO:0000256" key="1">
    <source>
        <dbReference type="ARBA" id="ARBA00009179"/>
    </source>
</evidence>
<keyword evidence="4 5" id="KW-0720">Serine protease</keyword>
<dbReference type="Gene3D" id="3.90.226.10">
    <property type="entry name" value="2-enoyl-CoA Hydratase, Chain A, domain 1"/>
    <property type="match status" value="1"/>
</dbReference>
<evidence type="ECO:0000256" key="2">
    <source>
        <dbReference type="ARBA" id="ARBA00022670"/>
    </source>
</evidence>
<feature type="transmembrane region" description="Helical" evidence="6">
    <location>
        <begin position="12"/>
        <end position="30"/>
    </location>
</feature>
<dbReference type="PANTHER" id="PTHR32060">
    <property type="entry name" value="TAIL-SPECIFIC PROTEASE"/>
    <property type="match status" value="1"/>
</dbReference>
<dbReference type="InterPro" id="IPR001478">
    <property type="entry name" value="PDZ"/>
</dbReference>
<dbReference type="EC" id="3.4.21.102" evidence="9"/>
<dbReference type="InterPro" id="IPR005151">
    <property type="entry name" value="Tail-specific_protease"/>
</dbReference>
<dbReference type="Gene3D" id="2.30.42.10">
    <property type="match status" value="1"/>
</dbReference>
<feature type="domain" description="Tail specific protease" evidence="8">
    <location>
        <begin position="177"/>
        <end position="371"/>
    </location>
</feature>
<dbReference type="SMART" id="SM00228">
    <property type="entry name" value="PDZ"/>
    <property type="match status" value="1"/>
</dbReference>
<dbReference type="GO" id="GO:0004252">
    <property type="term" value="F:serine-type endopeptidase activity"/>
    <property type="evidence" value="ECO:0007669"/>
    <property type="project" value="UniProtKB-EC"/>
</dbReference>
<evidence type="ECO:0000256" key="6">
    <source>
        <dbReference type="SAM" id="Phobius"/>
    </source>
</evidence>
<keyword evidence="6" id="KW-0812">Transmembrane</keyword>
<dbReference type="SUPFAM" id="SSF52096">
    <property type="entry name" value="ClpP/crotonase"/>
    <property type="match status" value="1"/>
</dbReference>
<dbReference type="InterPro" id="IPR002477">
    <property type="entry name" value="Peptidoglycan-bd-like"/>
</dbReference>
<dbReference type="GO" id="GO:0007165">
    <property type="term" value="P:signal transduction"/>
    <property type="evidence" value="ECO:0007669"/>
    <property type="project" value="TreeGrafter"/>
</dbReference>
<evidence type="ECO:0000313" key="10">
    <source>
        <dbReference type="Proteomes" id="UP000029381"/>
    </source>
</evidence>
<accession>A0A091C3H7</accession>
<dbReference type="SUPFAM" id="SSF47090">
    <property type="entry name" value="PGBD-like"/>
    <property type="match status" value="1"/>
</dbReference>
<evidence type="ECO:0000259" key="7">
    <source>
        <dbReference type="SMART" id="SM00228"/>
    </source>
</evidence>
<dbReference type="Gene3D" id="3.30.750.44">
    <property type="match status" value="1"/>
</dbReference>
<dbReference type="CDD" id="cd07560">
    <property type="entry name" value="Peptidase_S41_CPP"/>
    <property type="match status" value="1"/>
</dbReference>
<dbReference type="PATRIC" id="fig|1302648.3.peg.1362"/>